<dbReference type="CDD" id="cd16012">
    <property type="entry name" value="ALP"/>
    <property type="match status" value="1"/>
</dbReference>
<feature type="binding site" evidence="2">
    <location>
        <position position="183"/>
    </location>
    <ligand>
        <name>Zn(2+)</name>
        <dbReference type="ChEBI" id="CHEBI:29105"/>
        <label>2</label>
    </ligand>
</feature>
<keyword evidence="2" id="KW-0460">Magnesium</keyword>
<feature type="binding site" evidence="2">
    <location>
        <position position="221"/>
    </location>
    <ligand>
        <name>Zn(2+)</name>
        <dbReference type="ChEBI" id="CHEBI:29105"/>
        <label>2</label>
    </ligand>
</feature>
<keyword evidence="2" id="KW-0479">Metal-binding</keyword>
<evidence type="ECO:0000313" key="4">
    <source>
        <dbReference type="EMBL" id="CAD7631836.1"/>
    </source>
</evidence>
<dbReference type="PANTHER" id="PTHR11596:SF91">
    <property type="entry name" value="ALKALINE PHOSPHATASE-RELATED"/>
    <property type="match status" value="1"/>
</dbReference>
<sequence length="282" mass="31440">KSTGIVTTTRVTHATPAALYSHSASRYWESDDKMPQNAALCKDIARQLIENRPGKDLNVIFGGGRRHFLNATERDPQRPNDFGRRADGRNLIDEWLKDKKDRGLEAQYVKNKAELERLNTSHIDYLLGLFSGNHMAHELDREDGPTGEPSLAEMTTKAIEVLRHNPNGYFLMVESGRIDHAHHMNNAKRALVDTLALDEAVSAAVKMTHESNTLLVVTADHSHVFTFGGFAKRGNHILGTDSKFSDVDSLPYTTLLYANGPGYTSKRINIANIDTSKCLFIL</sequence>
<dbReference type="Proteomes" id="UP000759131">
    <property type="component" value="Unassembled WGS sequence"/>
</dbReference>
<dbReference type="GO" id="GO:0046872">
    <property type="term" value="F:metal ion binding"/>
    <property type="evidence" value="ECO:0007669"/>
    <property type="project" value="UniProtKB-KW"/>
</dbReference>
<dbReference type="Pfam" id="PF00245">
    <property type="entry name" value="Alk_phosphatase"/>
    <property type="match status" value="1"/>
</dbReference>
<proteinExistence type="inferred from homology"/>
<feature type="binding site" evidence="2">
    <location>
        <position position="13"/>
    </location>
    <ligand>
        <name>Mg(2+)</name>
        <dbReference type="ChEBI" id="CHEBI:18420"/>
    </ligand>
</feature>
<dbReference type="EMBL" id="OC864623">
    <property type="protein sequence ID" value="CAD7631836.1"/>
    <property type="molecule type" value="Genomic_DNA"/>
</dbReference>
<dbReference type="SMART" id="SM00098">
    <property type="entry name" value="alkPPc"/>
    <property type="match status" value="1"/>
</dbReference>
<feature type="binding site" evidence="2">
    <location>
        <position position="174"/>
    </location>
    <ligand>
        <name>Mg(2+)</name>
        <dbReference type="ChEBI" id="CHEBI:18420"/>
    </ligand>
</feature>
<organism evidence="4">
    <name type="scientific">Medioppia subpectinata</name>
    <dbReference type="NCBI Taxonomy" id="1979941"/>
    <lineage>
        <taxon>Eukaryota</taxon>
        <taxon>Metazoa</taxon>
        <taxon>Ecdysozoa</taxon>
        <taxon>Arthropoda</taxon>
        <taxon>Chelicerata</taxon>
        <taxon>Arachnida</taxon>
        <taxon>Acari</taxon>
        <taxon>Acariformes</taxon>
        <taxon>Sarcoptiformes</taxon>
        <taxon>Oribatida</taxon>
        <taxon>Brachypylina</taxon>
        <taxon>Oppioidea</taxon>
        <taxon>Oppiidae</taxon>
        <taxon>Medioppia</taxon>
    </lineage>
</organism>
<name>A0A7R9L0Q9_9ACAR</name>
<feature type="non-terminal residue" evidence="4">
    <location>
        <position position="1"/>
    </location>
</feature>
<comment type="similarity">
    <text evidence="3">Belongs to the alkaline phosphatase family.</text>
</comment>
<dbReference type="EMBL" id="CAJPIZ010010048">
    <property type="protein sequence ID" value="CAG2112266.1"/>
    <property type="molecule type" value="Genomic_DNA"/>
</dbReference>
<dbReference type="GO" id="GO:0004035">
    <property type="term" value="F:alkaline phosphatase activity"/>
    <property type="evidence" value="ECO:0007669"/>
    <property type="project" value="UniProtKB-EC"/>
</dbReference>
<keyword evidence="5" id="KW-1185">Reference proteome</keyword>
<dbReference type="PANTHER" id="PTHR11596">
    <property type="entry name" value="ALKALINE PHOSPHATASE"/>
    <property type="match status" value="1"/>
</dbReference>
<dbReference type="InterPro" id="IPR001952">
    <property type="entry name" value="Alkaline_phosphatase"/>
</dbReference>
<evidence type="ECO:0000256" key="3">
    <source>
        <dbReference type="RuleBase" id="RU003946"/>
    </source>
</evidence>
<evidence type="ECO:0000256" key="1">
    <source>
        <dbReference type="ARBA" id="ARBA00012647"/>
    </source>
</evidence>
<dbReference type="InterPro" id="IPR017850">
    <property type="entry name" value="Alkaline_phosphatase_core_sf"/>
</dbReference>
<accession>A0A7R9L0Q9</accession>
<dbReference type="AlphaFoldDB" id="A0A7R9L0Q9"/>
<dbReference type="PRINTS" id="PR00113">
    <property type="entry name" value="ALKPHPHTASE"/>
</dbReference>
<comment type="cofactor">
    <cofactor evidence="2">
        <name>Zn(2+)</name>
        <dbReference type="ChEBI" id="CHEBI:29105"/>
    </cofactor>
    <text evidence="2">Binds 2 Zn(2+) ions.</text>
</comment>
<comment type="cofactor">
    <cofactor evidence="2">
        <name>Mg(2+)</name>
        <dbReference type="ChEBI" id="CHEBI:18420"/>
    </cofactor>
    <text evidence="2">Binds 1 Mg(2+) ion.</text>
</comment>
<reference evidence="4" key="1">
    <citation type="submission" date="2020-11" db="EMBL/GenBank/DDBJ databases">
        <authorList>
            <person name="Tran Van P."/>
        </authorList>
    </citation>
    <scope>NUCLEOTIDE SEQUENCE</scope>
</reference>
<feature type="binding site" evidence="2">
    <location>
        <position position="179"/>
    </location>
    <ligand>
        <name>Zn(2+)</name>
        <dbReference type="ChEBI" id="CHEBI:29105"/>
        <label>2</label>
    </ligand>
</feature>
<feature type="binding site" evidence="2">
    <location>
        <position position="220"/>
    </location>
    <ligand>
        <name>Zn(2+)</name>
        <dbReference type="ChEBI" id="CHEBI:29105"/>
        <label>2</label>
    </ligand>
</feature>
<evidence type="ECO:0000313" key="5">
    <source>
        <dbReference type="Proteomes" id="UP000759131"/>
    </source>
</evidence>
<dbReference type="Gene3D" id="3.40.720.10">
    <property type="entry name" value="Alkaline Phosphatase, subunit A"/>
    <property type="match status" value="1"/>
</dbReference>
<feature type="binding site" evidence="2">
    <location>
        <position position="15"/>
    </location>
    <ligand>
        <name>Mg(2+)</name>
        <dbReference type="ChEBI" id="CHEBI:18420"/>
    </ligand>
</feature>
<keyword evidence="2" id="KW-0862">Zinc</keyword>
<evidence type="ECO:0000256" key="2">
    <source>
        <dbReference type="PIRSR" id="PIRSR601952-2"/>
    </source>
</evidence>
<dbReference type="SUPFAM" id="SSF53649">
    <property type="entry name" value="Alkaline phosphatase-like"/>
    <property type="match status" value="1"/>
</dbReference>
<dbReference type="EC" id="3.1.3.1" evidence="1"/>
<dbReference type="OrthoDB" id="5818554at2759"/>
<protein>
    <recommendedName>
        <fullName evidence="1">alkaline phosphatase</fullName>
        <ecNumber evidence="1">3.1.3.1</ecNumber>
    </recommendedName>
</protein>
<gene>
    <name evidence="4" type="ORF">OSB1V03_LOCUS12245</name>
</gene>